<gene>
    <name evidence="2" type="ORF">MFIFM68171_04881</name>
</gene>
<name>A0ABQ0GA76_9PEZI</name>
<organism evidence="2 3">
    <name type="scientific">Madurella fahalii</name>
    <dbReference type="NCBI Taxonomy" id="1157608"/>
    <lineage>
        <taxon>Eukaryota</taxon>
        <taxon>Fungi</taxon>
        <taxon>Dikarya</taxon>
        <taxon>Ascomycota</taxon>
        <taxon>Pezizomycotina</taxon>
        <taxon>Sordariomycetes</taxon>
        <taxon>Sordariomycetidae</taxon>
        <taxon>Sordariales</taxon>
        <taxon>Sordariales incertae sedis</taxon>
        <taxon>Madurella</taxon>
    </lineage>
</organism>
<comment type="caution">
    <text evidence="2">The sequence shown here is derived from an EMBL/GenBank/DDBJ whole genome shotgun (WGS) entry which is preliminary data.</text>
</comment>
<sequence>MTGTIILTGANSSLAILAVEYLLTHFPIFTLVLTVRNDGDDNVHTKALRHVIGSLPQLAGIVCNACYWNLLGTLEMTDDGYEKSMQVCHLAHVALVLRLLNSFGPDGGRIVLFASDAHEPGKNNLEVIPPSIPTNPEKLELLVTRRPTIPPSPTTRATASAATSRPS</sequence>
<evidence type="ECO:0008006" key="4">
    <source>
        <dbReference type="Google" id="ProtNLM"/>
    </source>
</evidence>
<accession>A0ABQ0GA76</accession>
<dbReference type="PANTHER" id="PTHR43647:SF4">
    <property type="entry name" value="KETOREDUCTASE (KR) DOMAIN-CONTAINING PROTEIN"/>
    <property type="match status" value="1"/>
</dbReference>
<proteinExistence type="predicted"/>
<protein>
    <recommendedName>
        <fullName evidence="4">Ketoreductase (KR) domain-containing protein</fullName>
    </recommendedName>
</protein>
<dbReference type="EMBL" id="BAAFSV010000002">
    <property type="protein sequence ID" value="GAB1314671.1"/>
    <property type="molecule type" value="Genomic_DNA"/>
</dbReference>
<dbReference type="Gene3D" id="3.40.50.720">
    <property type="entry name" value="NAD(P)-binding Rossmann-like Domain"/>
    <property type="match status" value="1"/>
</dbReference>
<dbReference type="SUPFAM" id="SSF51735">
    <property type="entry name" value="NAD(P)-binding Rossmann-fold domains"/>
    <property type="match status" value="1"/>
</dbReference>
<dbReference type="PANTHER" id="PTHR43647">
    <property type="entry name" value="DEHYDROGENASE"/>
    <property type="match status" value="1"/>
</dbReference>
<reference evidence="2 3" key="1">
    <citation type="submission" date="2024-09" db="EMBL/GenBank/DDBJ databases">
        <title>Itraconazole resistance in Madurella fahalii resulting from another homologue of gene encoding cytochrome P450 14-alpha sterol demethylase (CYP51).</title>
        <authorList>
            <person name="Yoshioka I."/>
            <person name="Fahal A.H."/>
            <person name="Kaneko S."/>
            <person name="Yaguchi T."/>
        </authorList>
    </citation>
    <scope>NUCLEOTIDE SEQUENCE [LARGE SCALE GENOMIC DNA]</scope>
    <source>
        <strain evidence="2 3">IFM 68171</strain>
    </source>
</reference>
<dbReference type="Proteomes" id="UP001628179">
    <property type="component" value="Unassembled WGS sequence"/>
</dbReference>
<dbReference type="GeneID" id="98175624"/>
<keyword evidence="3" id="KW-1185">Reference proteome</keyword>
<dbReference type="InterPro" id="IPR036291">
    <property type="entry name" value="NAD(P)-bd_dom_sf"/>
</dbReference>
<evidence type="ECO:0000313" key="2">
    <source>
        <dbReference type="EMBL" id="GAB1314671.1"/>
    </source>
</evidence>
<dbReference type="RefSeq" id="XP_070916402.1">
    <property type="nucleotide sequence ID" value="XM_071060301.1"/>
</dbReference>
<feature type="compositionally biased region" description="Low complexity" evidence="1">
    <location>
        <begin position="154"/>
        <end position="167"/>
    </location>
</feature>
<dbReference type="InterPro" id="IPR051593">
    <property type="entry name" value="Ergosterol_Biosynth_ERG27"/>
</dbReference>
<feature type="region of interest" description="Disordered" evidence="1">
    <location>
        <begin position="145"/>
        <end position="167"/>
    </location>
</feature>
<evidence type="ECO:0000313" key="3">
    <source>
        <dbReference type="Proteomes" id="UP001628179"/>
    </source>
</evidence>
<evidence type="ECO:0000256" key="1">
    <source>
        <dbReference type="SAM" id="MobiDB-lite"/>
    </source>
</evidence>